<comment type="subcellular location">
    <subcellularLocation>
        <location evidence="2">Bacterial flagellum basal body</location>
    </subcellularLocation>
    <subcellularLocation>
        <location evidence="3">Cell outer membrane</location>
    </subcellularLocation>
</comment>
<dbReference type="PRINTS" id="PR01008">
    <property type="entry name" value="FLGLRINGFLGH"/>
</dbReference>
<dbReference type="Pfam" id="PF02107">
    <property type="entry name" value="FlgH"/>
    <property type="match status" value="1"/>
</dbReference>
<dbReference type="InterPro" id="IPR000527">
    <property type="entry name" value="Flag_Lring"/>
</dbReference>
<dbReference type="PROSITE" id="PS51257">
    <property type="entry name" value="PROKAR_LIPOPROTEIN"/>
    <property type="match status" value="1"/>
</dbReference>
<evidence type="ECO:0000256" key="5">
    <source>
        <dbReference type="ARBA" id="ARBA00022729"/>
    </source>
</evidence>
<comment type="function">
    <text evidence="1">Assembles around the rod to form the L-ring and probably protects the motor/basal body from shearing forces during rotation.</text>
</comment>
<reference evidence="10" key="1">
    <citation type="journal article" date="2019" name="Int. J. Syst. Evol. Microbiol.">
        <title>The Global Catalogue of Microorganisms (GCM) 10K type strain sequencing project: providing services to taxonomists for standard genome sequencing and annotation.</title>
        <authorList>
            <consortium name="The Broad Institute Genomics Platform"/>
            <consortium name="The Broad Institute Genome Sequencing Center for Infectious Disease"/>
            <person name="Wu L."/>
            <person name="Ma J."/>
        </authorList>
    </citation>
    <scope>NUCLEOTIDE SEQUENCE [LARGE SCALE GENOMIC DNA]</scope>
    <source>
        <strain evidence="10">NBRC 112502</strain>
    </source>
</reference>
<dbReference type="PANTHER" id="PTHR34933">
    <property type="entry name" value="FLAGELLAR L-RING PROTEIN"/>
    <property type="match status" value="1"/>
</dbReference>
<keyword evidence="8" id="KW-0998">Cell outer membrane</keyword>
<evidence type="ECO:0000256" key="7">
    <source>
        <dbReference type="ARBA" id="ARBA00023143"/>
    </source>
</evidence>
<accession>A0ABQ6A5U1</accession>
<evidence type="ECO:0000313" key="10">
    <source>
        <dbReference type="Proteomes" id="UP001156641"/>
    </source>
</evidence>
<name>A0ABQ6A5U1_9PROT</name>
<evidence type="ECO:0000313" key="9">
    <source>
        <dbReference type="EMBL" id="GLR67534.1"/>
    </source>
</evidence>
<evidence type="ECO:0000256" key="2">
    <source>
        <dbReference type="ARBA" id="ARBA00004117"/>
    </source>
</evidence>
<gene>
    <name evidence="9" type="primary">flgH</name>
    <name evidence="9" type="ORF">GCM10010909_22150</name>
</gene>
<comment type="caution">
    <text evidence="9">The sequence shown here is derived from an EMBL/GenBank/DDBJ whole genome shotgun (WGS) entry which is preliminary data.</text>
</comment>
<evidence type="ECO:0000256" key="4">
    <source>
        <dbReference type="ARBA" id="ARBA00006929"/>
    </source>
</evidence>
<evidence type="ECO:0000256" key="3">
    <source>
        <dbReference type="ARBA" id="ARBA00004442"/>
    </source>
</evidence>
<protein>
    <submittedName>
        <fullName evidence="9">Flagellar L-ring protein</fullName>
    </submittedName>
</protein>
<dbReference type="PANTHER" id="PTHR34933:SF1">
    <property type="entry name" value="FLAGELLAR L-RING PROTEIN"/>
    <property type="match status" value="1"/>
</dbReference>
<comment type="similarity">
    <text evidence="4">Belongs to the FlgH family.</text>
</comment>
<keyword evidence="9" id="KW-0969">Cilium</keyword>
<keyword evidence="9" id="KW-0282">Flagellum</keyword>
<sequence length="228" mass="23350">MFGRGVVLAGLCALAGCVTKPPTAAALVEPAAFPIEVQPQQAAMDGSVFPASTSGSLYEPRRDWRPGDLVTINIVTSATADNTDNAALKRTGTLNDSLTSFMGVPLSFGKLNGASFSPNMGATSDQEYAGAGTAAASNNISGQVEAVITHVDPNGTLALAGRTNVNINGNVTSIVVTGYASPDDIAANTTISSNNVADMNVQYVGNGPINGAHQVPWLQQILTKVSPF</sequence>
<keyword evidence="9" id="KW-0966">Cell projection</keyword>
<proteinExistence type="inferred from homology"/>
<keyword evidence="7" id="KW-0975">Bacterial flagellum</keyword>
<keyword evidence="5" id="KW-0732">Signal</keyword>
<evidence type="ECO:0000256" key="8">
    <source>
        <dbReference type="ARBA" id="ARBA00023237"/>
    </source>
</evidence>
<evidence type="ECO:0000256" key="1">
    <source>
        <dbReference type="ARBA" id="ARBA00002591"/>
    </source>
</evidence>
<keyword evidence="10" id="KW-1185">Reference proteome</keyword>
<organism evidence="9 10">
    <name type="scientific">Acidocella aquatica</name>
    <dbReference type="NCBI Taxonomy" id="1922313"/>
    <lineage>
        <taxon>Bacteria</taxon>
        <taxon>Pseudomonadati</taxon>
        <taxon>Pseudomonadota</taxon>
        <taxon>Alphaproteobacteria</taxon>
        <taxon>Acetobacterales</taxon>
        <taxon>Acidocellaceae</taxon>
        <taxon>Acidocella</taxon>
    </lineage>
</organism>
<evidence type="ECO:0000256" key="6">
    <source>
        <dbReference type="ARBA" id="ARBA00023136"/>
    </source>
</evidence>
<dbReference type="EMBL" id="BSOS01000067">
    <property type="protein sequence ID" value="GLR67534.1"/>
    <property type="molecule type" value="Genomic_DNA"/>
</dbReference>
<keyword evidence="6" id="KW-0472">Membrane</keyword>
<dbReference type="Proteomes" id="UP001156641">
    <property type="component" value="Unassembled WGS sequence"/>
</dbReference>